<organism evidence="2 3">
    <name type="scientific">Vallitalea pronyensis</name>
    <dbReference type="NCBI Taxonomy" id="1348613"/>
    <lineage>
        <taxon>Bacteria</taxon>
        <taxon>Bacillati</taxon>
        <taxon>Bacillota</taxon>
        <taxon>Clostridia</taxon>
        <taxon>Lachnospirales</taxon>
        <taxon>Vallitaleaceae</taxon>
        <taxon>Vallitalea</taxon>
    </lineage>
</organism>
<gene>
    <name evidence="2" type="ORF">HZI73_05320</name>
</gene>
<dbReference type="Proteomes" id="UP000683246">
    <property type="component" value="Chromosome"/>
</dbReference>
<accession>A0A8J8SFM1</accession>
<proteinExistence type="predicted"/>
<name>A0A8J8SFM1_9FIRM</name>
<protein>
    <submittedName>
        <fullName evidence="2">Uncharacterized protein</fullName>
    </submittedName>
</protein>
<evidence type="ECO:0000313" key="2">
    <source>
        <dbReference type="EMBL" id="QUI21746.1"/>
    </source>
</evidence>
<dbReference type="RefSeq" id="WP_212697217.1">
    <property type="nucleotide sequence ID" value="NZ_CP058649.1"/>
</dbReference>
<sequence>MNDIISQIWEEELLESNEQDTIISPHYEAGPPSGGVGGGGTPSVSITC</sequence>
<feature type="region of interest" description="Disordered" evidence="1">
    <location>
        <begin position="23"/>
        <end position="48"/>
    </location>
</feature>
<keyword evidence="3" id="KW-1185">Reference proteome</keyword>
<evidence type="ECO:0000313" key="3">
    <source>
        <dbReference type="Proteomes" id="UP000683246"/>
    </source>
</evidence>
<evidence type="ECO:0000256" key="1">
    <source>
        <dbReference type="SAM" id="MobiDB-lite"/>
    </source>
</evidence>
<dbReference type="AlphaFoldDB" id="A0A8J8SFM1"/>
<reference evidence="2" key="1">
    <citation type="submission" date="2020-07" db="EMBL/GenBank/DDBJ databases">
        <title>Vallitalea pronyensis genome.</title>
        <authorList>
            <person name="Postec A."/>
        </authorList>
    </citation>
    <scope>NUCLEOTIDE SEQUENCE</scope>
    <source>
        <strain evidence="2">FatNI3</strain>
    </source>
</reference>
<dbReference type="KEGG" id="vpy:HZI73_05320"/>
<dbReference type="EMBL" id="CP058649">
    <property type="protein sequence ID" value="QUI21746.1"/>
    <property type="molecule type" value="Genomic_DNA"/>
</dbReference>
<feature type="compositionally biased region" description="Gly residues" evidence="1">
    <location>
        <begin position="32"/>
        <end position="41"/>
    </location>
</feature>